<evidence type="ECO:0000313" key="2">
    <source>
        <dbReference type="Proteomes" id="UP001595636"/>
    </source>
</evidence>
<dbReference type="EMBL" id="JBHRYH010000021">
    <property type="protein sequence ID" value="MFC3626717.1"/>
    <property type="molecule type" value="Genomic_DNA"/>
</dbReference>
<protein>
    <recommendedName>
        <fullName evidence="3">Multidrug DMT transporter permease</fullName>
    </recommendedName>
</protein>
<gene>
    <name evidence="1" type="ORF">ACFOKJ_11350</name>
</gene>
<keyword evidence="2" id="KW-1185">Reference proteome</keyword>
<organism evidence="1 2">
    <name type="scientific">Vogesella amnigena</name>
    <dbReference type="NCBI Taxonomy" id="1507449"/>
    <lineage>
        <taxon>Bacteria</taxon>
        <taxon>Pseudomonadati</taxon>
        <taxon>Pseudomonadota</taxon>
        <taxon>Betaproteobacteria</taxon>
        <taxon>Neisseriales</taxon>
        <taxon>Chromobacteriaceae</taxon>
        <taxon>Vogesella</taxon>
    </lineage>
</organism>
<accession>A0ABV7TVK8</accession>
<name>A0ABV7TVK8_9NEIS</name>
<proteinExistence type="predicted"/>
<dbReference type="Proteomes" id="UP001595636">
    <property type="component" value="Unassembled WGS sequence"/>
</dbReference>
<evidence type="ECO:0000313" key="1">
    <source>
        <dbReference type="EMBL" id="MFC3626717.1"/>
    </source>
</evidence>
<reference evidence="2" key="1">
    <citation type="journal article" date="2019" name="Int. J. Syst. Evol. Microbiol.">
        <title>The Global Catalogue of Microorganisms (GCM) 10K type strain sequencing project: providing services to taxonomists for standard genome sequencing and annotation.</title>
        <authorList>
            <consortium name="The Broad Institute Genomics Platform"/>
            <consortium name="The Broad Institute Genome Sequencing Center for Infectious Disease"/>
            <person name="Wu L."/>
            <person name="Ma J."/>
        </authorList>
    </citation>
    <scope>NUCLEOTIDE SEQUENCE [LARGE SCALE GENOMIC DNA]</scope>
    <source>
        <strain evidence="2">KCTC 42195</strain>
    </source>
</reference>
<sequence>MDELRILIARLGWPSISARWWTMQELAARLSEPAMKDRTETALLQFLRSRKLEAEVVEVLCIFWMAARGHGYSPVELAGSIPKPSLLSDLFLDDLGLLTQDSYAGLKEAPEDFEIPADFNGVQGVDLPRMFRTTLSRLEVCTGLPFVRQMAYEWTENRAAYPDAPYQGDPWHFMRPLGDGFSGQLSARPALRAISAYLRTLAVAEQFWGMPPELADKKALLALPVHPTLAMLRPKRPEWFPGRADFDGDAVAVETAFRVLLDRVKAAQPDGELIAFNSPVAMSMERCVEVSLVRWSQAGSSPIDDAGLIAHLKAFWSRGQMLPSTGPEPLSTTTLLAPPPLERLLEVKSKAWPLAGALDFDRLGYLQLDLYPSRIFLPTLPGVDEIAVTPRDGQLEVKVEDQVVADFCYWNAGWGPARPRQLSGNCGTALISRSTAYRESAGSVSAPLRAFYLWQVRTLNRVNSFGEFSEEIAMGTLFV</sequence>
<evidence type="ECO:0008006" key="3">
    <source>
        <dbReference type="Google" id="ProtNLM"/>
    </source>
</evidence>
<comment type="caution">
    <text evidence="1">The sequence shown here is derived from an EMBL/GenBank/DDBJ whole genome shotgun (WGS) entry which is preliminary data.</text>
</comment>
<dbReference type="RefSeq" id="WP_390279621.1">
    <property type="nucleotide sequence ID" value="NZ_JBHRYH010000021.1"/>
</dbReference>